<comment type="caution">
    <text evidence="1">The sequence shown here is derived from an EMBL/GenBank/DDBJ whole genome shotgun (WGS) entry which is preliminary data.</text>
</comment>
<gene>
    <name evidence="1" type="ORF">F8M41_018450</name>
</gene>
<dbReference type="OrthoDB" id="10426187at2759"/>
<dbReference type="Proteomes" id="UP000439903">
    <property type="component" value="Unassembled WGS sequence"/>
</dbReference>
<dbReference type="EMBL" id="WTPW01000449">
    <property type="protein sequence ID" value="KAF0510192.1"/>
    <property type="molecule type" value="Genomic_DNA"/>
</dbReference>
<proteinExistence type="predicted"/>
<evidence type="ECO:0000313" key="1">
    <source>
        <dbReference type="EMBL" id="KAF0510192.1"/>
    </source>
</evidence>
<evidence type="ECO:0000313" key="2">
    <source>
        <dbReference type="Proteomes" id="UP000439903"/>
    </source>
</evidence>
<keyword evidence="2" id="KW-1185">Reference proteome</keyword>
<reference evidence="1 2" key="1">
    <citation type="journal article" date="2019" name="Environ. Microbiol.">
        <title>At the nexus of three kingdoms: the genome of the mycorrhizal fungus Gigaspora margarita provides insights into plant, endobacterial and fungal interactions.</title>
        <authorList>
            <person name="Venice F."/>
            <person name="Ghignone S."/>
            <person name="Salvioli di Fossalunga A."/>
            <person name="Amselem J."/>
            <person name="Novero M."/>
            <person name="Xianan X."/>
            <person name="Sedzielewska Toro K."/>
            <person name="Morin E."/>
            <person name="Lipzen A."/>
            <person name="Grigoriev I.V."/>
            <person name="Henrissat B."/>
            <person name="Martin F.M."/>
            <person name="Bonfante P."/>
        </authorList>
    </citation>
    <scope>NUCLEOTIDE SEQUENCE [LARGE SCALE GENOMIC DNA]</scope>
    <source>
        <strain evidence="1 2">BEG34</strain>
    </source>
</reference>
<name>A0A8H4ALN6_GIGMA</name>
<dbReference type="AlphaFoldDB" id="A0A8H4ALN6"/>
<protein>
    <submittedName>
        <fullName evidence="1">Uncharacterized protein</fullName>
    </submittedName>
</protein>
<accession>A0A8H4ALN6</accession>
<sequence length="204" mass="22743">MKSLKKAKELVIDNVQEEIKQNLRALQSKPGTSQESKSDESLYSALKKGLDNIDPLSLKWKDPLASMVLSDDSTLALGENMKCDIPASVNNKCEHFINNFNILEVSDEIRGVIHNLSWVENEYELEKRVEHILNTLGEVWNNPAFSSSMARSEQSEGTYITDVVMPLLRASLSGLPNGPICLSSAERQSLASKIRKNGRIEKKA</sequence>
<organism evidence="1 2">
    <name type="scientific">Gigaspora margarita</name>
    <dbReference type="NCBI Taxonomy" id="4874"/>
    <lineage>
        <taxon>Eukaryota</taxon>
        <taxon>Fungi</taxon>
        <taxon>Fungi incertae sedis</taxon>
        <taxon>Mucoromycota</taxon>
        <taxon>Glomeromycotina</taxon>
        <taxon>Glomeromycetes</taxon>
        <taxon>Diversisporales</taxon>
        <taxon>Gigasporaceae</taxon>
        <taxon>Gigaspora</taxon>
    </lineage>
</organism>